<evidence type="ECO:0000313" key="2">
    <source>
        <dbReference type="EMBL" id="KAK5091677.1"/>
    </source>
</evidence>
<dbReference type="InterPro" id="IPR021822">
    <property type="entry name" value="DUF3405"/>
</dbReference>
<accession>A0AAN7YAP2</accession>
<keyword evidence="1" id="KW-0812">Transmembrane</keyword>
<keyword evidence="1" id="KW-0472">Membrane</keyword>
<reference evidence="2 3" key="1">
    <citation type="submission" date="2023-08" db="EMBL/GenBank/DDBJ databases">
        <title>Black Yeasts Isolated from many extreme environments.</title>
        <authorList>
            <person name="Coleine C."/>
            <person name="Stajich J.E."/>
            <person name="Selbmann L."/>
        </authorList>
    </citation>
    <scope>NUCLEOTIDE SEQUENCE [LARGE SCALE GENOMIC DNA]</scope>
    <source>
        <strain evidence="2 3">CCFEE 5910</strain>
    </source>
</reference>
<organism evidence="2 3">
    <name type="scientific">Lithohypha guttulata</name>
    <dbReference type="NCBI Taxonomy" id="1690604"/>
    <lineage>
        <taxon>Eukaryota</taxon>
        <taxon>Fungi</taxon>
        <taxon>Dikarya</taxon>
        <taxon>Ascomycota</taxon>
        <taxon>Pezizomycotina</taxon>
        <taxon>Eurotiomycetes</taxon>
        <taxon>Chaetothyriomycetidae</taxon>
        <taxon>Chaetothyriales</taxon>
        <taxon>Trichomeriaceae</taxon>
        <taxon>Lithohypha</taxon>
    </lineage>
</organism>
<evidence type="ECO:0000313" key="3">
    <source>
        <dbReference type="Proteomes" id="UP001309876"/>
    </source>
</evidence>
<dbReference type="Proteomes" id="UP001309876">
    <property type="component" value="Unassembled WGS sequence"/>
</dbReference>
<gene>
    <name evidence="2" type="ORF">LTR05_001862</name>
</gene>
<protein>
    <submittedName>
        <fullName evidence="2">Uncharacterized protein</fullName>
    </submittedName>
</protein>
<proteinExistence type="predicted"/>
<keyword evidence="3" id="KW-1185">Reference proteome</keyword>
<comment type="caution">
    <text evidence="2">The sequence shown here is derived from an EMBL/GenBank/DDBJ whole genome shotgun (WGS) entry which is preliminary data.</text>
</comment>
<dbReference type="PANTHER" id="PTHR36205">
    <property type="entry name" value="CHROMOSOME 19, WHOLE GENOME SHOTGUN SEQUENCE"/>
    <property type="match status" value="1"/>
</dbReference>
<name>A0AAN7YAP2_9EURO</name>
<dbReference type="Pfam" id="PF11885">
    <property type="entry name" value="DUF3405"/>
    <property type="match status" value="2"/>
</dbReference>
<dbReference type="EMBL" id="JAVRRJ010000001">
    <property type="protein sequence ID" value="KAK5091677.1"/>
    <property type="molecule type" value="Genomic_DNA"/>
</dbReference>
<dbReference type="AlphaFoldDB" id="A0AAN7YAP2"/>
<keyword evidence="1" id="KW-1133">Transmembrane helix</keyword>
<feature type="transmembrane region" description="Helical" evidence="1">
    <location>
        <begin position="57"/>
        <end position="81"/>
    </location>
</feature>
<dbReference type="PANTHER" id="PTHR36205:SF3">
    <property type="entry name" value="MAJOR FACILITATOR SUPERFAMILY TRANSPORTER"/>
    <property type="match status" value="1"/>
</dbReference>
<sequence length="662" mass="75303">MLESVSQQLSHKVDQLLSLKNGDTTHKNVQYFPLASESPRSGHRRQASLSSFSPRKATWLVCAALFLLVILVSATTTGYVWSARSLREDTAFDDERPIPLGYYRGRHDIVLPSAYIPEQEQAGEPFGPLSDIPPGLTHSSEPRPEVIVSCSIVPPLIPAYGGLPQGMSAPLLGSIEELGIDDKRCYDRIHRYGAYGLDVPEEQGGFGIELRGDNERDNEFERPNFARVQWNQIQEDCVVKNAAVLQDRPRTAFILRTWHTFHYTPYHILMLRAIINELSLRSGGQFYVNFLIHVQDDTIPIWASEELYNQTLEASLPEEFRGMGTLWSVAQMKLIYPPPFPESLINFSGGDVYEAYRSLHFPLQYFASRHPEFDFFWQWEMDIRVTGHYGELLEKITSWADKQKRDHLWERSSKFYIPSLHNGSYSSFATSIQEETKALGRKPVAGPQVPVTQLLPIPPQSSNTTNQDITDLITLSPLFDPTHTRWAFRDDITGYPDDHRPPTRAALITASRMSRRLLLLMHEETFRNKHTMFPEMYPASIALHYGLKAVYAPITTYFDRDWPAEHANEIFNNAKLRPESITAGLDNGANYFHGGPDGSVFGPGEHVFRSASWYSNAGFAGYLWRRWLGNENGNDEIEWELGEGHGRMCLPMMVLHPIKNDA</sequence>
<evidence type="ECO:0000256" key="1">
    <source>
        <dbReference type="SAM" id="Phobius"/>
    </source>
</evidence>